<keyword evidence="2" id="KW-1185">Reference proteome</keyword>
<dbReference type="Gene3D" id="1.10.630.10">
    <property type="entry name" value="Cytochrome P450"/>
    <property type="match status" value="1"/>
</dbReference>
<gene>
    <name evidence="1" type="ORF">ElyMa_006295400</name>
</gene>
<proteinExistence type="predicted"/>
<evidence type="ECO:0000313" key="1">
    <source>
        <dbReference type="EMBL" id="GFR96350.1"/>
    </source>
</evidence>
<dbReference type="InterPro" id="IPR036396">
    <property type="entry name" value="Cyt_P450_sf"/>
</dbReference>
<dbReference type="GO" id="GO:0020037">
    <property type="term" value="F:heme binding"/>
    <property type="evidence" value="ECO:0007669"/>
    <property type="project" value="InterPro"/>
</dbReference>
<dbReference type="GO" id="GO:0016705">
    <property type="term" value="F:oxidoreductase activity, acting on paired donors, with incorporation or reduction of molecular oxygen"/>
    <property type="evidence" value="ECO:0007669"/>
    <property type="project" value="InterPro"/>
</dbReference>
<dbReference type="Proteomes" id="UP000762676">
    <property type="component" value="Unassembled WGS sequence"/>
</dbReference>
<reference evidence="1 2" key="1">
    <citation type="journal article" date="2021" name="Elife">
        <title>Chloroplast acquisition without the gene transfer in kleptoplastic sea slugs, Plakobranchus ocellatus.</title>
        <authorList>
            <person name="Maeda T."/>
            <person name="Takahashi S."/>
            <person name="Yoshida T."/>
            <person name="Shimamura S."/>
            <person name="Takaki Y."/>
            <person name="Nagai Y."/>
            <person name="Toyoda A."/>
            <person name="Suzuki Y."/>
            <person name="Arimoto A."/>
            <person name="Ishii H."/>
            <person name="Satoh N."/>
            <person name="Nishiyama T."/>
            <person name="Hasebe M."/>
            <person name="Maruyama T."/>
            <person name="Minagawa J."/>
            <person name="Obokata J."/>
            <person name="Shigenobu S."/>
        </authorList>
    </citation>
    <scope>NUCLEOTIDE SEQUENCE [LARGE SCALE GENOMIC DNA]</scope>
</reference>
<accession>A0AAV4HI78</accession>
<dbReference type="GO" id="GO:0004497">
    <property type="term" value="F:monooxygenase activity"/>
    <property type="evidence" value="ECO:0007669"/>
    <property type="project" value="InterPro"/>
</dbReference>
<protein>
    <submittedName>
        <fullName evidence="1">Cytochrome P450 10</fullName>
    </submittedName>
</protein>
<name>A0AAV4HI78_9GAST</name>
<dbReference type="SUPFAM" id="SSF48264">
    <property type="entry name" value="Cytochrome P450"/>
    <property type="match status" value="1"/>
</dbReference>
<dbReference type="GO" id="GO:0005506">
    <property type="term" value="F:iron ion binding"/>
    <property type="evidence" value="ECO:0007669"/>
    <property type="project" value="InterPro"/>
</dbReference>
<evidence type="ECO:0000313" key="2">
    <source>
        <dbReference type="Proteomes" id="UP000762676"/>
    </source>
</evidence>
<sequence>MTALLSFAADSSFLFVKHLSTKSFHMQCALFSRELNSRLLLSDICWTDRSSDNIMVRSKNSFLSSPAHLRNSDKTSSVSLATPTRKTRLTNSKWTRHPVLCMKKDLVSGPMVFYRTVMTSSPQVAQQVKDFKDIPGPEGLAQWPVIGTVLNFKPFSNFTVWTLHLFLASLIDQYGPIVRFQFAGPTVLLSDPKDAEVLFQNEGRYPIRPPIDLGDLYCKRNNIDGGFNEL</sequence>
<dbReference type="EMBL" id="BMAT01012661">
    <property type="protein sequence ID" value="GFR96350.1"/>
    <property type="molecule type" value="Genomic_DNA"/>
</dbReference>
<comment type="caution">
    <text evidence="1">The sequence shown here is derived from an EMBL/GenBank/DDBJ whole genome shotgun (WGS) entry which is preliminary data.</text>
</comment>
<dbReference type="AlphaFoldDB" id="A0AAV4HI78"/>
<organism evidence="1 2">
    <name type="scientific">Elysia marginata</name>
    <dbReference type="NCBI Taxonomy" id="1093978"/>
    <lineage>
        <taxon>Eukaryota</taxon>
        <taxon>Metazoa</taxon>
        <taxon>Spiralia</taxon>
        <taxon>Lophotrochozoa</taxon>
        <taxon>Mollusca</taxon>
        <taxon>Gastropoda</taxon>
        <taxon>Heterobranchia</taxon>
        <taxon>Euthyneura</taxon>
        <taxon>Panpulmonata</taxon>
        <taxon>Sacoglossa</taxon>
        <taxon>Placobranchoidea</taxon>
        <taxon>Plakobranchidae</taxon>
        <taxon>Elysia</taxon>
    </lineage>
</organism>